<name>A0A6G1HHW3_9PEZI</name>
<proteinExistence type="predicted"/>
<feature type="chain" id="PRO_5026280669" evidence="2">
    <location>
        <begin position="22"/>
        <end position="318"/>
    </location>
</feature>
<dbReference type="Proteomes" id="UP000800041">
    <property type="component" value="Unassembled WGS sequence"/>
</dbReference>
<dbReference type="EMBL" id="ML977137">
    <property type="protein sequence ID" value="KAF1992622.1"/>
    <property type="molecule type" value="Genomic_DNA"/>
</dbReference>
<dbReference type="AlphaFoldDB" id="A0A6G1HHW3"/>
<sequence length="318" mass="36062">MGSRLSFEAILLRQLLNASLASKGSIPRKNLSEVTLLTGEPKSGDLWAIQLSLTAPSKIGILKEVLHPLKFHEYNDAIGRGEFVDGCAWASWIPRYHIAAARFCDRLWRQAQSGSTWPCVLAPFFCTTLDPRVVCRDRPKKPPAVVWNTFLFGFDRPLHLKVFTSEENRQPPEFFIPPPDHQPAADELELPSPFHHDVFHHWSEQRSSKWPIPNVKHTHLSTSKRAISKIPSPPPRCRPIKHSHLCACKPFSKWQYSTIRSPQPQLSVGTCFKAKPKPKPSPFFAEDRTVRQNIKEAKRNTGLNRPKKSIQSASGSDF</sequence>
<reference evidence="3" key="1">
    <citation type="journal article" date="2020" name="Stud. Mycol.">
        <title>101 Dothideomycetes genomes: a test case for predicting lifestyles and emergence of pathogens.</title>
        <authorList>
            <person name="Haridas S."/>
            <person name="Albert R."/>
            <person name="Binder M."/>
            <person name="Bloem J."/>
            <person name="Labutti K."/>
            <person name="Salamov A."/>
            <person name="Andreopoulos B."/>
            <person name="Baker S."/>
            <person name="Barry K."/>
            <person name="Bills G."/>
            <person name="Bluhm B."/>
            <person name="Cannon C."/>
            <person name="Castanera R."/>
            <person name="Culley D."/>
            <person name="Daum C."/>
            <person name="Ezra D."/>
            <person name="Gonzalez J."/>
            <person name="Henrissat B."/>
            <person name="Kuo A."/>
            <person name="Liang C."/>
            <person name="Lipzen A."/>
            <person name="Lutzoni F."/>
            <person name="Magnuson J."/>
            <person name="Mondo S."/>
            <person name="Nolan M."/>
            <person name="Ohm R."/>
            <person name="Pangilinan J."/>
            <person name="Park H.-J."/>
            <person name="Ramirez L."/>
            <person name="Alfaro M."/>
            <person name="Sun H."/>
            <person name="Tritt A."/>
            <person name="Yoshinaga Y."/>
            <person name="Zwiers L.-H."/>
            <person name="Turgeon B."/>
            <person name="Goodwin S."/>
            <person name="Spatafora J."/>
            <person name="Crous P."/>
            <person name="Grigoriev I."/>
        </authorList>
    </citation>
    <scope>NUCLEOTIDE SEQUENCE</scope>
    <source>
        <strain evidence="3">CBS 113979</strain>
    </source>
</reference>
<feature type="region of interest" description="Disordered" evidence="1">
    <location>
        <begin position="296"/>
        <end position="318"/>
    </location>
</feature>
<organism evidence="3 4">
    <name type="scientific">Aulographum hederae CBS 113979</name>
    <dbReference type="NCBI Taxonomy" id="1176131"/>
    <lineage>
        <taxon>Eukaryota</taxon>
        <taxon>Fungi</taxon>
        <taxon>Dikarya</taxon>
        <taxon>Ascomycota</taxon>
        <taxon>Pezizomycotina</taxon>
        <taxon>Dothideomycetes</taxon>
        <taxon>Pleosporomycetidae</taxon>
        <taxon>Aulographales</taxon>
        <taxon>Aulographaceae</taxon>
    </lineage>
</organism>
<evidence type="ECO:0000256" key="2">
    <source>
        <dbReference type="SAM" id="SignalP"/>
    </source>
</evidence>
<feature type="signal peptide" evidence="2">
    <location>
        <begin position="1"/>
        <end position="21"/>
    </location>
</feature>
<protein>
    <submittedName>
        <fullName evidence="3">Uncharacterized protein</fullName>
    </submittedName>
</protein>
<keyword evidence="4" id="KW-1185">Reference proteome</keyword>
<evidence type="ECO:0000313" key="4">
    <source>
        <dbReference type="Proteomes" id="UP000800041"/>
    </source>
</evidence>
<accession>A0A6G1HHW3</accession>
<keyword evidence="2" id="KW-0732">Signal</keyword>
<feature type="compositionally biased region" description="Polar residues" evidence="1">
    <location>
        <begin position="309"/>
        <end position="318"/>
    </location>
</feature>
<evidence type="ECO:0000313" key="3">
    <source>
        <dbReference type="EMBL" id="KAF1992622.1"/>
    </source>
</evidence>
<gene>
    <name evidence="3" type="ORF">K402DRAFT_10430</name>
</gene>
<evidence type="ECO:0000256" key="1">
    <source>
        <dbReference type="SAM" id="MobiDB-lite"/>
    </source>
</evidence>